<dbReference type="AlphaFoldDB" id="A0A6A7JZK5"/>
<sequence length="198" mass="23079">MSDIKDFCTFCDPDAEDKKRIYYKTKNFTVWLSVGQIVEGYSLIIPNDHYNCIGVLPGELQEEYLCLKSLIRKKITEIYGKCVFYEHGRAGYCHVQPVNANLKKKLVKDGLFPIKLQKPTDIFSKYYELGQYLYYGDTEGQGYLFQINRPIPRQYLRTSTAQAIGKPELADWHKYPELDKLWTGKKKLLRALQGEENN</sequence>
<comment type="caution">
    <text evidence="1">The sequence shown here is derived from an EMBL/GenBank/DDBJ whole genome shotgun (WGS) entry which is preliminary data.</text>
</comment>
<proteinExistence type="predicted"/>
<dbReference type="RefSeq" id="WP_152723225.1">
    <property type="nucleotide sequence ID" value="NZ_WHOE01000011.1"/>
</dbReference>
<gene>
    <name evidence="1" type="ORF">GDZ32_01445</name>
</gene>
<organism evidence="1 2">
    <name type="scientific">Lactobacillus helveticus</name>
    <name type="common">Lactobacillus suntoryeus</name>
    <dbReference type="NCBI Taxonomy" id="1587"/>
    <lineage>
        <taxon>Bacteria</taxon>
        <taxon>Bacillati</taxon>
        <taxon>Bacillota</taxon>
        <taxon>Bacilli</taxon>
        <taxon>Lactobacillales</taxon>
        <taxon>Lactobacillaceae</taxon>
        <taxon>Lactobacillus</taxon>
    </lineage>
</organism>
<accession>A0A6A7JZK5</accession>
<dbReference type="EMBL" id="WHOE01000011">
    <property type="protein sequence ID" value="MPW13737.1"/>
    <property type="molecule type" value="Genomic_DNA"/>
</dbReference>
<dbReference type="Gene3D" id="3.30.428.10">
    <property type="entry name" value="HIT-like"/>
    <property type="match status" value="1"/>
</dbReference>
<dbReference type="SUPFAM" id="SSF54197">
    <property type="entry name" value="HIT-like"/>
    <property type="match status" value="1"/>
</dbReference>
<name>A0A6A7JZK5_LACHE</name>
<dbReference type="InterPro" id="IPR036265">
    <property type="entry name" value="HIT-like_sf"/>
</dbReference>
<protein>
    <submittedName>
        <fullName evidence="1">Uncharacterized protein</fullName>
    </submittedName>
</protein>
<dbReference type="Proteomes" id="UP000430466">
    <property type="component" value="Unassembled WGS sequence"/>
</dbReference>
<reference evidence="1 2" key="1">
    <citation type="submission" date="2019-10" db="EMBL/GenBank/DDBJ databases">
        <title>Draft genome sequences of Lactobacillus strains.</title>
        <authorList>
            <person name="Cho G.-S."/>
            <person name="Fagbemigun O."/>
            <person name="Brinks E."/>
            <person name="Franz C.M.A.P."/>
        </authorList>
    </citation>
    <scope>NUCLEOTIDE SEQUENCE [LARGE SCALE GENOMIC DNA]</scope>
    <source>
        <strain evidence="1 2">313</strain>
    </source>
</reference>
<evidence type="ECO:0000313" key="1">
    <source>
        <dbReference type="EMBL" id="MPW13737.1"/>
    </source>
</evidence>
<evidence type="ECO:0000313" key="2">
    <source>
        <dbReference type="Proteomes" id="UP000430466"/>
    </source>
</evidence>